<sequence>MASSSGKIPWDTYTRHELFQKYGNVVRTGPNELCFADINSIKEIYGQSAEPCLKNSFYDGFTLTGGTHSVFSSRDRAAHARMRRLLSNGLSERGVLRVQDELKVMIERYLDIILEQSKIRSPDKGRQRETPVIELHDLTHNLYHDIISLLSFGKSFDILANGRKNQGAEDIETYFSICPLYGTFPLARYLPFGIFKAARQAQPRIIKFVQSCIDDYRDRLTHEKNGGAVSSQEGLLRLMLEAKDEETGTTFSDEELIENAVIFILAGSGTTASTLLYLIYELGRRPHMQRRLEKEIRDAFPEPAVFPDFDTATRLPYLNNIVQEVLRLRGPIPTTAPRLSPGKSIGGHHIPAGVTVSNLPYSTQRDATVFPDPHTFEPDRWDEPTPEMKLMNRPFSSGPRNCVGMHLARVQLFLTVVALYQRFDIEVDPSTTEEMMVLRDQGIMTPVGRKLWSSESQDSASPPAAVSLSFLKATQGFSLATLQKLLERPWIPK</sequence>
<organism evidence="8 9">
    <name type="scientific">Exophiala bonariae</name>
    <dbReference type="NCBI Taxonomy" id="1690606"/>
    <lineage>
        <taxon>Eukaryota</taxon>
        <taxon>Fungi</taxon>
        <taxon>Dikarya</taxon>
        <taxon>Ascomycota</taxon>
        <taxon>Pezizomycotina</taxon>
        <taxon>Eurotiomycetes</taxon>
        <taxon>Chaetothyriomycetidae</taxon>
        <taxon>Chaetothyriales</taxon>
        <taxon>Herpotrichiellaceae</taxon>
        <taxon>Exophiala</taxon>
    </lineage>
</organism>
<dbReference type="Gene3D" id="1.10.630.10">
    <property type="entry name" value="Cytochrome P450"/>
    <property type="match status" value="1"/>
</dbReference>
<evidence type="ECO:0000256" key="4">
    <source>
        <dbReference type="ARBA" id="ARBA00023002"/>
    </source>
</evidence>
<dbReference type="RefSeq" id="XP_064700780.1">
    <property type="nucleotide sequence ID" value="XM_064853017.1"/>
</dbReference>
<evidence type="ECO:0008006" key="10">
    <source>
        <dbReference type="Google" id="ProtNLM"/>
    </source>
</evidence>
<evidence type="ECO:0000256" key="1">
    <source>
        <dbReference type="ARBA" id="ARBA00001971"/>
    </source>
</evidence>
<reference evidence="8 9" key="1">
    <citation type="submission" date="2023-08" db="EMBL/GenBank/DDBJ databases">
        <title>Black Yeasts Isolated from many extreme environments.</title>
        <authorList>
            <person name="Coleine C."/>
            <person name="Stajich J.E."/>
            <person name="Selbmann L."/>
        </authorList>
    </citation>
    <scope>NUCLEOTIDE SEQUENCE [LARGE SCALE GENOMIC DNA]</scope>
    <source>
        <strain evidence="8 9">CCFEE 5792</strain>
    </source>
</reference>
<keyword evidence="5 6" id="KW-0408">Iron</keyword>
<dbReference type="InterPro" id="IPR050121">
    <property type="entry name" value="Cytochrome_P450_monoxygenase"/>
</dbReference>
<dbReference type="InterPro" id="IPR036396">
    <property type="entry name" value="Cyt_P450_sf"/>
</dbReference>
<dbReference type="Pfam" id="PF00067">
    <property type="entry name" value="p450"/>
    <property type="match status" value="1"/>
</dbReference>
<dbReference type="GO" id="GO:0016705">
    <property type="term" value="F:oxidoreductase activity, acting on paired donors, with incorporation or reduction of molecular oxygen"/>
    <property type="evidence" value="ECO:0007669"/>
    <property type="project" value="InterPro"/>
</dbReference>
<evidence type="ECO:0000313" key="8">
    <source>
        <dbReference type="EMBL" id="KAK5045144.1"/>
    </source>
</evidence>
<keyword evidence="9" id="KW-1185">Reference proteome</keyword>
<dbReference type="PROSITE" id="PS00086">
    <property type="entry name" value="CYTOCHROME_P450"/>
    <property type="match status" value="1"/>
</dbReference>
<dbReference type="PRINTS" id="PR00385">
    <property type="entry name" value="P450"/>
</dbReference>
<dbReference type="PANTHER" id="PTHR24305:SF166">
    <property type="entry name" value="CYTOCHROME P450 12A4, MITOCHONDRIAL-RELATED"/>
    <property type="match status" value="1"/>
</dbReference>
<feature type="binding site" description="axial binding residue" evidence="6">
    <location>
        <position position="402"/>
    </location>
    <ligand>
        <name>heme</name>
        <dbReference type="ChEBI" id="CHEBI:30413"/>
    </ligand>
    <ligandPart>
        <name>Fe</name>
        <dbReference type="ChEBI" id="CHEBI:18248"/>
    </ligandPart>
</feature>
<dbReference type="GO" id="GO:0005506">
    <property type="term" value="F:iron ion binding"/>
    <property type="evidence" value="ECO:0007669"/>
    <property type="project" value="InterPro"/>
</dbReference>
<evidence type="ECO:0000256" key="3">
    <source>
        <dbReference type="ARBA" id="ARBA00022723"/>
    </source>
</evidence>
<dbReference type="GeneID" id="89977636"/>
<evidence type="ECO:0000313" key="9">
    <source>
        <dbReference type="Proteomes" id="UP001358417"/>
    </source>
</evidence>
<accession>A0AAV9MU20</accession>
<dbReference type="GO" id="GO:0004497">
    <property type="term" value="F:monooxygenase activity"/>
    <property type="evidence" value="ECO:0007669"/>
    <property type="project" value="UniProtKB-KW"/>
</dbReference>
<gene>
    <name evidence="8" type="ORF">LTR84_009477</name>
</gene>
<evidence type="ECO:0000256" key="2">
    <source>
        <dbReference type="ARBA" id="ARBA00010617"/>
    </source>
</evidence>
<keyword evidence="3 6" id="KW-0479">Metal-binding</keyword>
<dbReference type="InterPro" id="IPR002401">
    <property type="entry name" value="Cyt_P450_E_grp-I"/>
</dbReference>
<dbReference type="InterPro" id="IPR017972">
    <property type="entry name" value="Cyt_P450_CS"/>
</dbReference>
<keyword evidence="6 7" id="KW-0349">Heme</keyword>
<comment type="caution">
    <text evidence="8">The sequence shown here is derived from an EMBL/GenBank/DDBJ whole genome shotgun (WGS) entry which is preliminary data.</text>
</comment>
<dbReference type="SUPFAM" id="SSF48264">
    <property type="entry name" value="Cytochrome P450"/>
    <property type="match status" value="1"/>
</dbReference>
<dbReference type="PANTHER" id="PTHR24305">
    <property type="entry name" value="CYTOCHROME P450"/>
    <property type="match status" value="1"/>
</dbReference>
<keyword evidence="7" id="KW-0503">Monooxygenase</keyword>
<dbReference type="AlphaFoldDB" id="A0AAV9MU20"/>
<comment type="cofactor">
    <cofactor evidence="1 6">
        <name>heme</name>
        <dbReference type="ChEBI" id="CHEBI:30413"/>
    </cofactor>
</comment>
<dbReference type="EMBL" id="JAVRRD010000039">
    <property type="protein sequence ID" value="KAK5045144.1"/>
    <property type="molecule type" value="Genomic_DNA"/>
</dbReference>
<dbReference type="Proteomes" id="UP001358417">
    <property type="component" value="Unassembled WGS sequence"/>
</dbReference>
<dbReference type="GO" id="GO:0020037">
    <property type="term" value="F:heme binding"/>
    <property type="evidence" value="ECO:0007669"/>
    <property type="project" value="InterPro"/>
</dbReference>
<dbReference type="PRINTS" id="PR00463">
    <property type="entry name" value="EP450I"/>
</dbReference>
<keyword evidence="4 7" id="KW-0560">Oxidoreductase</keyword>
<dbReference type="InterPro" id="IPR001128">
    <property type="entry name" value="Cyt_P450"/>
</dbReference>
<evidence type="ECO:0000256" key="5">
    <source>
        <dbReference type="ARBA" id="ARBA00023004"/>
    </source>
</evidence>
<evidence type="ECO:0000256" key="7">
    <source>
        <dbReference type="RuleBase" id="RU000461"/>
    </source>
</evidence>
<evidence type="ECO:0000256" key="6">
    <source>
        <dbReference type="PIRSR" id="PIRSR602401-1"/>
    </source>
</evidence>
<protein>
    <recommendedName>
        <fullName evidence="10">Cytochrome P450</fullName>
    </recommendedName>
</protein>
<proteinExistence type="inferred from homology"/>
<comment type="similarity">
    <text evidence="2 7">Belongs to the cytochrome P450 family.</text>
</comment>
<name>A0AAV9MU20_9EURO</name>